<evidence type="ECO:0000313" key="2">
    <source>
        <dbReference type="Proteomes" id="UP000269721"/>
    </source>
</evidence>
<protein>
    <submittedName>
        <fullName evidence="1">Uncharacterized protein</fullName>
    </submittedName>
</protein>
<dbReference type="AlphaFoldDB" id="A0A4P9W5U0"/>
<dbReference type="EMBL" id="KZ998333">
    <property type="protein sequence ID" value="RKO86278.1"/>
    <property type="molecule type" value="Genomic_DNA"/>
</dbReference>
<proteinExistence type="predicted"/>
<dbReference type="Proteomes" id="UP000269721">
    <property type="component" value="Unassembled WGS sequence"/>
</dbReference>
<organism evidence="1 2">
    <name type="scientific">Blyttiomyces helicus</name>
    <dbReference type="NCBI Taxonomy" id="388810"/>
    <lineage>
        <taxon>Eukaryota</taxon>
        <taxon>Fungi</taxon>
        <taxon>Fungi incertae sedis</taxon>
        <taxon>Chytridiomycota</taxon>
        <taxon>Chytridiomycota incertae sedis</taxon>
        <taxon>Chytridiomycetes</taxon>
        <taxon>Chytridiomycetes incertae sedis</taxon>
        <taxon>Blyttiomyces</taxon>
    </lineage>
</organism>
<reference evidence="2" key="1">
    <citation type="journal article" date="2018" name="Nat. Microbiol.">
        <title>Leveraging single-cell genomics to expand the fungal tree of life.</title>
        <authorList>
            <person name="Ahrendt S.R."/>
            <person name="Quandt C.A."/>
            <person name="Ciobanu D."/>
            <person name="Clum A."/>
            <person name="Salamov A."/>
            <person name="Andreopoulos B."/>
            <person name="Cheng J.F."/>
            <person name="Woyke T."/>
            <person name="Pelin A."/>
            <person name="Henrissat B."/>
            <person name="Reynolds N.K."/>
            <person name="Benny G.L."/>
            <person name="Smith M.E."/>
            <person name="James T.Y."/>
            <person name="Grigoriev I.V."/>
        </authorList>
    </citation>
    <scope>NUCLEOTIDE SEQUENCE [LARGE SCALE GENOMIC DNA]</scope>
</reference>
<evidence type="ECO:0000313" key="1">
    <source>
        <dbReference type="EMBL" id="RKO86278.1"/>
    </source>
</evidence>
<accession>A0A4P9W5U0</accession>
<name>A0A4P9W5U0_9FUNG</name>
<keyword evidence="2" id="KW-1185">Reference proteome</keyword>
<sequence>MEPEPGQWGDAENGPAPDEVMIVERGSADGVAEVSPGEEDGYGDEGKEAAWQASHRGRRELLLAYTMILSDLPFLESEGISVEKDGIAKFLAYGAAIEKEGKDGEEVKKGQALSEVVPSVAMTNLVSIDVEKKGEKRKPSWGAHHLK</sequence>
<gene>
    <name evidence="1" type="ORF">BDK51DRAFT_26280</name>
</gene>